<proteinExistence type="inferred from homology"/>
<dbReference type="Pfam" id="PF01205">
    <property type="entry name" value="Impact_N"/>
    <property type="match status" value="1"/>
</dbReference>
<dbReference type="GO" id="GO:0140469">
    <property type="term" value="P:GCN2-mediated signaling"/>
    <property type="evidence" value="ECO:0007669"/>
    <property type="project" value="TreeGrafter"/>
</dbReference>
<dbReference type="PANTHER" id="PTHR16301">
    <property type="entry name" value="IMPACT-RELATED"/>
    <property type="match status" value="1"/>
</dbReference>
<dbReference type="EMBL" id="JABBWG010000003">
    <property type="protein sequence ID" value="KAG1824336.1"/>
    <property type="molecule type" value="Genomic_DNA"/>
</dbReference>
<keyword evidence="4" id="KW-0687">Ribonucleoprotein</keyword>
<evidence type="ECO:0000259" key="3">
    <source>
        <dbReference type="Pfam" id="PF01205"/>
    </source>
</evidence>
<feature type="domain" description="Impact N-terminal" evidence="3">
    <location>
        <begin position="27"/>
        <end position="143"/>
    </location>
</feature>
<name>A0A9P7JI75_9AGAM</name>
<evidence type="ECO:0000313" key="5">
    <source>
        <dbReference type="Proteomes" id="UP000807769"/>
    </source>
</evidence>
<dbReference type="GO" id="GO:0005840">
    <property type="term" value="C:ribosome"/>
    <property type="evidence" value="ECO:0007669"/>
    <property type="project" value="UniProtKB-KW"/>
</dbReference>
<comment type="caution">
    <text evidence="4">The sequence shown here is derived from an EMBL/GenBank/DDBJ whole genome shotgun (WGS) entry which is preliminary data.</text>
</comment>
<dbReference type="Proteomes" id="UP000807769">
    <property type="component" value="Unassembled WGS sequence"/>
</dbReference>
<keyword evidence="5" id="KW-1185">Reference proteome</keyword>
<dbReference type="Gene3D" id="3.30.230.30">
    <property type="entry name" value="Impact, N-terminal domain"/>
    <property type="match status" value="1"/>
</dbReference>
<keyword evidence="4" id="KW-0689">Ribosomal protein</keyword>
<dbReference type="GO" id="GO:0006446">
    <property type="term" value="P:regulation of translational initiation"/>
    <property type="evidence" value="ECO:0007669"/>
    <property type="project" value="TreeGrafter"/>
</dbReference>
<evidence type="ECO:0000313" key="4">
    <source>
        <dbReference type="EMBL" id="KAG1824336.1"/>
    </source>
</evidence>
<accession>A0A9P7JI75</accession>
<evidence type="ECO:0000256" key="2">
    <source>
        <dbReference type="SAM" id="MobiDB-lite"/>
    </source>
</evidence>
<dbReference type="InterPro" id="IPR036956">
    <property type="entry name" value="Impact_N_sf"/>
</dbReference>
<sequence length="255" mass="28139">MSNLYSYVNVDHPAPKCLATSQEIRDRGSAFVGNVYHASTPEEAKAAISHHRNVVHAGKKAYEISAWRCMVLKHGKSGLGGPDDFEVKAGYDDDGEQWAGSKVSRVMQHEGVLDAVVIVSRWFGGTLLGPARFAHIETCASEVCRTFKRVEEMEECISTLTRLDDMLASLRQELNDLTQNVDLATSGSTSARTASDEIENVKGRRSRQPDYTVVQRDLDITKARRLVGARESAVKSVKSLLSRKRIMLASTEAEV</sequence>
<dbReference type="InterPro" id="IPR020568">
    <property type="entry name" value="Ribosomal_Su5_D2-typ_SF"/>
</dbReference>
<gene>
    <name evidence="4" type="ORF">BJ212DRAFT_1475642</name>
</gene>
<dbReference type="GO" id="GO:0005737">
    <property type="term" value="C:cytoplasm"/>
    <property type="evidence" value="ECO:0007669"/>
    <property type="project" value="TreeGrafter"/>
</dbReference>
<dbReference type="GeneID" id="64633276"/>
<dbReference type="InterPro" id="IPR001498">
    <property type="entry name" value="Impact_N"/>
</dbReference>
<protein>
    <submittedName>
        <fullName evidence="4">Ribosomal protein S5 domain 2-type protein</fullName>
    </submittedName>
</protein>
<comment type="similarity">
    <text evidence="1">Belongs to the IMPACT family.</text>
</comment>
<dbReference type="AlphaFoldDB" id="A0A9P7JI75"/>
<reference evidence="4" key="1">
    <citation type="journal article" date="2020" name="New Phytol.">
        <title>Comparative genomics reveals dynamic genome evolution in host specialist ectomycorrhizal fungi.</title>
        <authorList>
            <person name="Lofgren L.A."/>
            <person name="Nguyen N.H."/>
            <person name="Vilgalys R."/>
            <person name="Ruytinx J."/>
            <person name="Liao H.L."/>
            <person name="Branco S."/>
            <person name="Kuo A."/>
            <person name="LaButti K."/>
            <person name="Lipzen A."/>
            <person name="Andreopoulos W."/>
            <person name="Pangilinan J."/>
            <person name="Riley R."/>
            <person name="Hundley H."/>
            <person name="Na H."/>
            <person name="Barry K."/>
            <person name="Grigoriev I.V."/>
            <person name="Stajich J.E."/>
            <person name="Kennedy P.G."/>
        </authorList>
    </citation>
    <scope>NUCLEOTIDE SEQUENCE</scope>
    <source>
        <strain evidence="4">MN1</strain>
    </source>
</reference>
<feature type="region of interest" description="Disordered" evidence="2">
    <location>
        <begin position="186"/>
        <end position="206"/>
    </location>
</feature>
<dbReference type="OrthoDB" id="69641at2759"/>
<dbReference type="SUPFAM" id="SSF54211">
    <property type="entry name" value="Ribosomal protein S5 domain 2-like"/>
    <property type="match status" value="1"/>
</dbReference>
<dbReference type="RefSeq" id="XP_041198053.1">
    <property type="nucleotide sequence ID" value="XM_041339260.1"/>
</dbReference>
<organism evidence="4 5">
    <name type="scientific">Suillus subaureus</name>
    <dbReference type="NCBI Taxonomy" id="48587"/>
    <lineage>
        <taxon>Eukaryota</taxon>
        <taxon>Fungi</taxon>
        <taxon>Dikarya</taxon>
        <taxon>Basidiomycota</taxon>
        <taxon>Agaricomycotina</taxon>
        <taxon>Agaricomycetes</taxon>
        <taxon>Agaricomycetidae</taxon>
        <taxon>Boletales</taxon>
        <taxon>Suillineae</taxon>
        <taxon>Suillaceae</taxon>
        <taxon>Suillus</taxon>
    </lineage>
</organism>
<dbReference type="InterPro" id="IPR023582">
    <property type="entry name" value="Impact"/>
</dbReference>
<dbReference type="PANTHER" id="PTHR16301:SF25">
    <property type="entry name" value="PROTEIN IMPACT"/>
    <property type="match status" value="1"/>
</dbReference>
<evidence type="ECO:0000256" key="1">
    <source>
        <dbReference type="ARBA" id="ARBA00007665"/>
    </source>
</evidence>